<dbReference type="EMBL" id="QXDF01000001">
    <property type="protein sequence ID" value="RIA56076.1"/>
    <property type="molecule type" value="Genomic_DNA"/>
</dbReference>
<dbReference type="InterPro" id="IPR006311">
    <property type="entry name" value="TAT_signal"/>
</dbReference>
<proteinExistence type="predicted"/>
<keyword evidence="3" id="KW-1185">Reference proteome</keyword>
<sequence length="335" mass="36817">MLTGKAVMTRKTQEPAHTNATNDQSTPGLSRRSFFTAAGASGIAAAGSFLIGDRAMAQSTDWKQPGNNNHVIDLQSQTGTSTEGTVGIDFYGHCAFKITSPAGATVLVDPWRDDPSGAWGMWFKNEFPETVVDICMSTHTHFDHDAIMRPHSTMILDRMVGNFEFADLKITGFADKHTCVAPGWYEWTNALAEFGAEACPPDNVGHMDNVTFVIETGGIRTLIWGDNRPDPADAFWDAVGRVDVLTLPVDGSEHILSYEMGNAIVERLKPKVVIPTHYLNETTSYTLTTLQTADEWVKSQKSFKMLDGPSLPLNASEIARMDREFLYFGHHAQTA</sequence>
<feature type="compositionally biased region" description="Polar residues" evidence="1">
    <location>
        <begin position="15"/>
        <end position="28"/>
    </location>
</feature>
<dbReference type="PROSITE" id="PS51318">
    <property type="entry name" value="TAT"/>
    <property type="match status" value="1"/>
</dbReference>
<gene>
    <name evidence="2" type="ORF">BXY53_1172</name>
</gene>
<dbReference type="Pfam" id="PF13483">
    <property type="entry name" value="Lactamase_B_3"/>
    <property type="match status" value="1"/>
</dbReference>
<dbReference type="InterPro" id="IPR036866">
    <property type="entry name" value="RibonucZ/Hydroxyglut_hydro"/>
</dbReference>
<evidence type="ECO:0000313" key="2">
    <source>
        <dbReference type="EMBL" id="RIA56076.1"/>
    </source>
</evidence>
<accession>A0A397Q3Z0</accession>
<dbReference type="SUPFAM" id="SSF56281">
    <property type="entry name" value="Metallo-hydrolase/oxidoreductase"/>
    <property type="match status" value="1"/>
</dbReference>
<name>A0A397Q3Z0_9HYPH</name>
<evidence type="ECO:0000313" key="3">
    <source>
        <dbReference type="Proteomes" id="UP000266273"/>
    </source>
</evidence>
<dbReference type="PANTHER" id="PTHR39189">
    <property type="entry name" value="UPF0173 METAL-DEPENDENT HYDROLASE YTKL"/>
    <property type="match status" value="1"/>
</dbReference>
<feature type="region of interest" description="Disordered" evidence="1">
    <location>
        <begin position="1"/>
        <end position="30"/>
    </location>
</feature>
<organism evidence="2 3">
    <name type="scientific">Dichotomicrobium thermohalophilum</name>
    <dbReference type="NCBI Taxonomy" id="933063"/>
    <lineage>
        <taxon>Bacteria</taxon>
        <taxon>Pseudomonadati</taxon>
        <taxon>Pseudomonadota</taxon>
        <taxon>Alphaproteobacteria</taxon>
        <taxon>Hyphomicrobiales</taxon>
        <taxon>Hyphomicrobiaceae</taxon>
        <taxon>Dichotomicrobium</taxon>
    </lineage>
</organism>
<evidence type="ECO:0000256" key="1">
    <source>
        <dbReference type="SAM" id="MobiDB-lite"/>
    </source>
</evidence>
<dbReference type="Gene3D" id="3.60.15.10">
    <property type="entry name" value="Ribonuclease Z/Hydroxyacylglutathione hydrolase-like"/>
    <property type="match status" value="1"/>
</dbReference>
<dbReference type="Proteomes" id="UP000266273">
    <property type="component" value="Unassembled WGS sequence"/>
</dbReference>
<comment type="caution">
    <text evidence="2">The sequence shown here is derived from an EMBL/GenBank/DDBJ whole genome shotgun (WGS) entry which is preliminary data.</text>
</comment>
<protein>
    <submittedName>
        <fullName evidence="2">L-ascorbate metabolism protein UlaG (Beta-lactamase superfamily)</fullName>
    </submittedName>
</protein>
<dbReference type="AlphaFoldDB" id="A0A397Q3Z0"/>
<reference evidence="2 3" key="1">
    <citation type="submission" date="2018-08" db="EMBL/GenBank/DDBJ databases">
        <title>Genomic Encyclopedia of Archaeal and Bacterial Type Strains, Phase II (KMG-II): from individual species to whole genera.</title>
        <authorList>
            <person name="Goeker M."/>
        </authorList>
    </citation>
    <scope>NUCLEOTIDE SEQUENCE [LARGE SCALE GENOMIC DNA]</scope>
    <source>
        <strain evidence="2 3">DSM 5002</strain>
    </source>
</reference>
<dbReference type="PANTHER" id="PTHR39189:SF1">
    <property type="entry name" value="UPF0173 METAL-DEPENDENT HYDROLASE YTKL"/>
    <property type="match status" value="1"/>
</dbReference>